<keyword evidence="2" id="KW-0479">Metal-binding</keyword>
<comment type="caution">
    <text evidence="5">The sequence shown here is derived from an EMBL/GenBank/DDBJ whole genome shotgun (WGS) entry which is preliminary data.</text>
</comment>
<sequence length="232" mass="25594">MPLSLRHLSNWRWDAKFAAFGEYSEPSEYAVDWGQEQVKGIQRSPNQPWQTGMVMFASLPAEPREILVVNSKSSGSYESLCRDSQMADVVAFDSEWVPDFGYGSDNPISVLQLAFPSSQRVYVVQLGPLGGKLPQEVQLMLVNPDVLKVGFAVNSKDAQKLMRTGIAVTQGSVVDVQETCASRMGLAWGSEQSLSLRRAASSLLRCELLKDKRCACSDWSSEHLTRGPSMKG</sequence>
<keyword evidence="4" id="KW-0269">Exonuclease</keyword>
<organism evidence="5 6">
    <name type="scientific">Symbiodinium natans</name>
    <dbReference type="NCBI Taxonomy" id="878477"/>
    <lineage>
        <taxon>Eukaryota</taxon>
        <taxon>Sar</taxon>
        <taxon>Alveolata</taxon>
        <taxon>Dinophyceae</taxon>
        <taxon>Suessiales</taxon>
        <taxon>Symbiodiniaceae</taxon>
        <taxon>Symbiodinium</taxon>
    </lineage>
</organism>
<keyword evidence="1" id="KW-0540">Nuclease</keyword>
<name>A0A812TIB9_9DINO</name>
<dbReference type="Proteomes" id="UP000604046">
    <property type="component" value="Unassembled WGS sequence"/>
</dbReference>
<evidence type="ECO:0000256" key="2">
    <source>
        <dbReference type="ARBA" id="ARBA00022723"/>
    </source>
</evidence>
<evidence type="ECO:0000256" key="3">
    <source>
        <dbReference type="ARBA" id="ARBA00022801"/>
    </source>
</evidence>
<dbReference type="Gene3D" id="3.30.420.10">
    <property type="entry name" value="Ribonuclease H-like superfamily/Ribonuclease H"/>
    <property type="match status" value="1"/>
</dbReference>
<accession>A0A812TIB9</accession>
<evidence type="ECO:0000256" key="4">
    <source>
        <dbReference type="ARBA" id="ARBA00022839"/>
    </source>
</evidence>
<dbReference type="InterPro" id="IPR012337">
    <property type="entry name" value="RNaseH-like_sf"/>
</dbReference>
<reference evidence="5" key="1">
    <citation type="submission" date="2021-02" db="EMBL/GenBank/DDBJ databases">
        <authorList>
            <person name="Dougan E. K."/>
            <person name="Rhodes N."/>
            <person name="Thang M."/>
            <person name="Chan C."/>
        </authorList>
    </citation>
    <scope>NUCLEOTIDE SEQUENCE</scope>
</reference>
<dbReference type="InterPro" id="IPR051132">
    <property type="entry name" value="3-5_Exonuclease_domain"/>
</dbReference>
<dbReference type="GO" id="GO:0046872">
    <property type="term" value="F:metal ion binding"/>
    <property type="evidence" value="ECO:0007669"/>
    <property type="project" value="UniProtKB-KW"/>
</dbReference>
<dbReference type="PANTHER" id="PTHR13620:SF109">
    <property type="entry name" value="3'-5' EXONUCLEASE"/>
    <property type="match status" value="1"/>
</dbReference>
<dbReference type="GO" id="GO:0008408">
    <property type="term" value="F:3'-5' exonuclease activity"/>
    <property type="evidence" value="ECO:0007669"/>
    <property type="project" value="UniProtKB-ARBA"/>
</dbReference>
<protein>
    <submittedName>
        <fullName evidence="5">Wrn protein</fullName>
    </submittedName>
</protein>
<dbReference type="GO" id="GO:0003676">
    <property type="term" value="F:nucleic acid binding"/>
    <property type="evidence" value="ECO:0007669"/>
    <property type="project" value="InterPro"/>
</dbReference>
<evidence type="ECO:0000313" key="6">
    <source>
        <dbReference type="Proteomes" id="UP000604046"/>
    </source>
</evidence>
<dbReference type="OrthoDB" id="415460at2759"/>
<dbReference type="InterPro" id="IPR036397">
    <property type="entry name" value="RNaseH_sf"/>
</dbReference>
<keyword evidence="6" id="KW-1185">Reference proteome</keyword>
<dbReference type="PANTHER" id="PTHR13620">
    <property type="entry name" value="3-5 EXONUCLEASE"/>
    <property type="match status" value="1"/>
</dbReference>
<proteinExistence type="predicted"/>
<evidence type="ECO:0000313" key="5">
    <source>
        <dbReference type="EMBL" id="CAE7522644.1"/>
    </source>
</evidence>
<dbReference type="SUPFAM" id="SSF53098">
    <property type="entry name" value="Ribonuclease H-like"/>
    <property type="match status" value="1"/>
</dbReference>
<evidence type="ECO:0000256" key="1">
    <source>
        <dbReference type="ARBA" id="ARBA00022722"/>
    </source>
</evidence>
<dbReference type="AlphaFoldDB" id="A0A812TIB9"/>
<keyword evidence="3" id="KW-0378">Hydrolase</keyword>
<gene>
    <name evidence="5" type="primary">Wrn</name>
    <name evidence="5" type="ORF">SNAT2548_LOCUS29254</name>
</gene>
<dbReference type="EMBL" id="CAJNDS010002549">
    <property type="protein sequence ID" value="CAE7522644.1"/>
    <property type="molecule type" value="Genomic_DNA"/>
</dbReference>